<sequence length="404" mass="43458">MTDHDVRVLDSSQLRDAHRLFCATLHFKPLEGEHWAQAAQTYHPGRTFGAFDGDAMIGTASSFASGLRVPGGAVVPMAAVSRVGVRADRTRRGILSALMRVQLEDVRSQGDVAASLRASESGIYGRFGYGVATRGQTVRIERRRAAPRAGVPSGGEVRLVDPEVALDGLLPTLFERIAFETPGAVVRWPEYWGSMSRRAAKEGDALVVAVHAGADGDDGYAIYQVTRTGHGLSGKCELVVHDLWAETPESRADLWRFTCDVDLVDEVVAPLRPLEEPVELLFADRRAVSVNEVVDETWLRLVDVPAALATRAYGDAPDVVIGVRDALLSDNDGNYRVGAGGASRTDSAAQLEVDVDTLAMAYLGDVRLSTLASVGRVRVADRDALASADALFCAQARPWAGTFF</sequence>
<evidence type="ECO:0000313" key="7">
    <source>
        <dbReference type="Proteomes" id="UP000323454"/>
    </source>
</evidence>
<protein>
    <submittedName>
        <fullName evidence="6">GNAT family N-acetyltransferase</fullName>
    </submittedName>
</protein>
<accession>A0A5B2XT99</accession>
<dbReference type="RefSeq" id="WP_149847690.1">
    <property type="nucleotide sequence ID" value="NZ_VUOB01000002.1"/>
</dbReference>
<feature type="binding site" evidence="3">
    <location>
        <begin position="83"/>
        <end position="85"/>
    </location>
    <ligand>
        <name>acetyl-CoA</name>
        <dbReference type="ChEBI" id="CHEBI:57288"/>
    </ligand>
</feature>
<name>A0A5B2XT99_9PSEU</name>
<dbReference type="InterPro" id="IPR025559">
    <property type="entry name" value="Eis_dom"/>
</dbReference>
<dbReference type="OrthoDB" id="8399956at2"/>
<evidence type="ECO:0000259" key="5">
    <source>
        <dbReference type="Pfam" id="PF17668"/>
    </source>
</evidence>
<dbReference type="Gene3D" id="3.40.630.30">
    <property type="match status" value="2"/>
</dbReference>
<dbReference type="Proteomes" id="UP000323454">
    <property type="component" value="Unassembled WGS sequence"/>
</dbReference>
<dbReference type="Pfam" id="PF13527">
    <property type="entry name" value="Acetyltransf_9"/>
    <property type="match status" value="1"/>
</dbReference>
<evidence type="ECO:0000256" key="1">
    <source>
        <dbReference type="ARBA" id="ARBA00022679"/>
    </source>
</evidence>
<dbReference type="Pfam" id="PF17668">
    <property type="entry name" value="Acetyltransf_17"/>
    <property type="match status" value="1"/>
</dbReference>
<reference evidence="6 7" key="2">
    <citation type="submission" date="2019-09" db="EMBL/GenBank/DDBJ databases">
        <authorList>
            <person name="Jin C."/>
        </authorList>
    </citation>
    <scope>NUCLEOTIDE SEQUENCE [LARGE SCALE GENOMIC DNA]</scope>
    <source>
        <strain evidence="6 7">AN110305</strain>
    </source>
</reference>
<feature type="domain" description="Eis-like acetyltransferase" evidence="5">
    <location>
        <begin position="183"/>
        <end position="293"/>
    </location>
</feature>
<comment type="subunit">
    <text evidence="3">Homohexamer; trimer of dimers.</text>
</comment>
<dbReference type="AlphaFoldDB" id="A0A5B2XT99"/>
<feature type="active site" description="Proton donor" evidence="3">
    <location>
        <position position="124"/>
    </location>
</feature>
<dbReference type="NCBIfam" id="NF002367">
    <property type="entry name" value="PRK01346.1-4"/>
    <property type="match status" value="1"/>
</dbReference>
<dbReference type="GO" id="GO:0030649">
    <property type="term" value="P:aminoglycoside antibiotic catabolic process"/>
    <property type="evidence" value="ECO:0007669"/>
    <property type="project" value="TreeGrafter"/>
</dbReference>
<evidence type="ECO:0000313" key="6">
    <source>
        <dbReference type="EMBL" id="KAA2266583.1"/>
    </source>
</evidence>
<gene>
    <name evidence="6" type="ORF">F0L68_02270</name>
</gene>
<dbReference type="InterPro" id="IPR036527">
    <property type="entry name" value="SCP2_sterol-bd_dom_sf"/>
</dbReference>
<dbReference type="Gene3D" id="3.30.1050.10">
    <property type="entry name" value="SCP2 sterol-binding domain"/>
    <property type="match status" value="1"/>
</dbReference>
<dbReference type="EMBL" id="VUOB01000002">
    <property type="protein sequence ID" value="KAA2266583.1"/>
    <property type="molecule type" value="Genomic_DNA"/>
</dbReference>
<dbReference type="InterPro" id="IPR022902">
    <property type="entry name" value="NAcTrfase_Eis"/>
</dbReference>
<reference evidence="6 7" key="1">
    <citation type="submission" date="2019-09" db="EMBL/GenBank/DDBJ databases">
        <title>Goodfellowia gen. nov., a new genus of the Pseudonocardineae related to Actinoalloteichus, containing Goodfellowia coeruleoviolacea gen. nov., comb. nov. gen. nov., comb. nov.</title>
        <authorList>
            <person name="Labeda D."/>
        </authorList>
    </citation>
    <scope>NUCLEOTIDE SEQUENCE [LARGE SCALE GENOMIC DNA]</scope>
    <source>
        <strain evidence="6 7">AN110305</strain>
    </source>
</reference>
<evidence type="ECO:0000256" key="2">
    <source>
        <dbReference type="ARBA" id="ARBA00023315"/>
    </source>
</evidence>
<dbReference type="InterPro" id="IPR041380">
    <property type="entry name" value="Acetyltransf_17"/>
</dbReference>
<feature type="binding site" evidence="3">
    <location>
        <begin position="119"/>
        <end position="120"/>
    </location>
    <ligand>
        <name>acetyl-CoA</name>
        <dbReference type="ChEBI" id="CHEBI:57288"/>
    </ligand>
</feature>
<dbReference type="SUPFAM" id="SSF55729">
    <property type="entry name" value="Acyl-CoA N-acyltransferases (Nat)"/>
    <property type="match status" value="1"/>
</dbReference>
<feature type="binding site" evidence="3">
    <location>
        <begin position="91"/>
        <end position="96"/>
    </location>
    <ligand>
        <name>acetyl-CoA</name>
        <dbReference type="ChEBI" id="CHEBI:57288"/>
    </ligand>
</feature>
<keyword evidence="7" id="KW-1185">Reference proteome</keyword>
<proteinExistence type="inferred from homology"/>
<evidence type="ECO:0000256" key="3">
    <source>
        <dbReference type="HAMAP-Rule" id="MF_01812"/>
    </source>
</evidence>
<dbReference type="Pfam" id="PF13530">
    <property type="entry name" value="SCP2_2"/>
    <property type="match status" value="1"/>
</dbReference>
<dbReference type="HAMAP" id="MF_01812">
    <property type="entry name" value="Eis"/>
    <property type="match status" value="1"/>
</dbReference>
<dbReference type="SUPFAM" id="SSF55718">
    <property type="entry name" value="SCP-like"/>
    <property type="match status" value="1"/>
</dbReference>
<dbReference type="InterPro" id="IPR016181">
    <property type="entry name" value="Acyl_CoA_acyltransferase"/>
</dbReference>
<organism evidence="6 7">
    <name type="scientific">Solihabitans fulvus</name>
    <dbReference type="NCBI Taxonomy" id="1892852"/>
    <lineage>
        <taxon>Bacteria</taxon>
        <taxon>Bacillati</taxon>
        <taxon>Actinomycetota</taxon>
        <taxon>Actinomycetes</taxon>
        <taxon>Pseudonocardiales</taxon>
        <taxon>Pseudonocardiaceae</taxon>
        <taxon>Solihabitans</taxon>
    </lineage>
</organism>
<feature type="domain" description="Enhanced intracellular survival protein" evidence="4">
    <location>
        <begin position="304"/>
        <end position="400"/>
    </location>
</feature>
<keyword evidence="2 3" id="KW-0012">Acyltransferase</keyword>
<dbReference type="PANTHER" id="PTHR37817:SF1">
    <property type="entry name" value="N-ACETYLTRANSFERASE EIS"/>
    <property type="match status" value="1"/>
</dbReference>
<dbReference type="GO" id="GO:0034069">
    <property type="term" value="F:aminoglycoside N-acetyltransferase activity"/>
    <property type="evidence" value="ECO:0007669"/>
    <property type="project" value="TreeGrafter"/>
</dbReference>
<feature type="active site" description="Proton acceptor; via carboxylate" evidence="3">
    <location>
        <position position="404"/>
    </location>
</feature>
<dbReference type="PANTHER" id="PTHR37817">
    <property type="entry name" value="N-ACETYLTRANSFERASE EIS"/>
    <property type="match status" value="1"/>
</dbReference>
<evidence type="ECO:0000259" key="4">
    <source>
        <dbReference type="Pfam" id="PF13530"/>
    </source>
</evidence>
<dbReference type="InterPro" id="IPR051554">
    <property type="entry name" value="Acetyltransferase_Eis"/>
</dbReference>
<keyword evidence="1 3" id="KW-0808">Transferase</keyword>
<comment type="similarity">
    <text evidence="3">Belongs to the acetyltransferase Eis family.</text>
</comment>
<comment type="caution">
    <text evidence="6">The sequence shown here is derived from an EMBL/GenBank/DDBJ whole genome shotgun (WGS) entry which is preliminary data.</text>
</comment>